<dbReference type="EMBL" id="UZAU01000649">
    <property type="status" value="NOT_ANNOTATED_CDS"/>
    <property type="molecule type" value="Genomic_DNA"/>
</dbReference>
<dbReference type="CDD" id="cd01650">
    <property type="entry name" value="RT_nLTR_like"/>
    <property type="match status" value="1"/>
</dbReference>
<dbReference type="InterPro" id="IPR000477">
    <property type="entry name" value="RT_dom"/>
</dbReference>
<feature type="domain" description="Reverse transcriptase" evidence="1">
    <location>
        <begin position="23"/>
        <end position="305"/>
    </location>
</feature>
<protein>
    <recommendedName>
        <fullName evidence="1">Reverse transcriptase domain-containing protein</fullName>
    </recommendedName>
</protein>
<dbReference type="PANTHER" id="PTHR46890:SF48">
    <property type="entry name" value="RNA-DIRECTED DNA POLYMERASE"/>
    <property type="match status" value="1"/>
</dbReference>
<reference evidence="2" key="1">
    <citation type="submission" date="2018-11" db="EMBL/GenBank/DDBJ databases">
        <authorList>
            <person name="Grassa J C."/>
        </authorList>
    </citation>
    <scope>NUCLEOTIDE SEQUENCE [LARGE SCALE GENOMIC DNA]</scope>
</reference>
<dbReference type="AlphaFoldDB" id="A0A803Q6P7"/>
<accession>A0A803Q6P7</accession>
<name>A0A803Q6P7_CANSA</name>
<dbReference type="InterPro" id="IPR052343">
    <property type="entry name" value="Retrotransposon-Effector_Assoc"/>
</dbReference>
<sequence>MTPSFFKKLWPIVGDDVRLLVRSFFASGWFPPSLNETNIVLIPKKKNAELMTDLRPISLCTILYKVISKVLANRLKLVLRDVISESQSTFLPGWLISDNIMVSFEIMHYLKRKRMGMDGYMALKLEMSKAYDKVEWPFIEAVLLQMGFDRRVISLIMFCVSTVRYKITHGGHSMGPINPERGLRQGDPLSPYLFLICAEGFSSLLKAFERHHRIFGIRVAKSAHVVSHMLFTDDSYVYCKAKEEEAASILHILQLYEMASGQQVNFSNSSIFFSKNTLADTRSCLCNMLQMSEASNNSLYLGLPCIMGRNKNAMLKTITDYEY</sequence>
<evidence type="ECO:0000313" key="3">
    <source>
        <dbReference type="Proteomes" id="UP000596661"/>
    </source>
</evidence>
<dbReference type="InterPro" id="IPR043502">
    <property type="entry name" value="DNA/RNA_pol_sf"/>
</dbReference>
<dbReference type="PROSITE" id="PS50878">
    <property type="entry name" value="RT_POL"/>
    <property type="match status" value="1"/>
</dbReference>
<dbReference type="PANTHER" id="PTHR46890">
    <property type="entry name" value="NON-LTR RETROLELEMENT REVERSE TRANSCRIPTASE-LIKE PROTEIN-RELATED"/>
    <property type="match status" value="1"/>
</dbReference>
<keyword evidence="3" id="KW-1185">Reference proteome</keyword>
<dbReference type="Pfam" id="PF00078">
    <property type="entry name" value="RVT_1"/>
    <property type="match status" value="1"/>
</dbReference>
<organism evidence="2 3">
    <name type="scientific">Cannabis sativa</name>
    <name type="common">Hemp</name>
    <name type="synonym">Marijuana</name>
    <dbReference type="NCBI Taxonomy" id="3483"/>
    <lineage>
        <taxon>Eukaryota</taxon>
        <taxon>Viridiplantae</taxon>
        <taxon>Streptophyta</taxon>
        <taxon>Embryophyta</taxon>
        <taxon>Tracheophyta</taxon>
        <taxon>Spermatophyta</taxon>
        <taxon>Magnoliopsida</taxon>
        <taxon>eudicotyledons</taxon>
        <taxon>Gunneridae</taxon>
        <taxon>Pentapetalae</taxon>
        <taxon>rosids</taxon>
        <taxon>fabids</taxon>
        <taxon>Rosales</taxon>
        <taxon>Cannabaceae</taxon>
        <taxon>Cannabis</taxon>
    </lineage>
</organism>
<dbReference type="EnsemblPlants" id="evm.model.07.840">
    <property type="protein sequence ID" value="cds.evm.model.07.840"/>
    <property type="gene ID" value="evm.TU.07.840"/>
</dbReference>
<dbReference type="SUPFAM" id="SSF56672">
    <property type="entry name" value="DNA/RNA polymerases"/>
    <property type="match status" value="1"/>
</dbReference>
<dbReference type="Gramene" id="evm.model.07.840">
    <property type="protein sequence ID" value="cds.evm.model.07.840"/>
    <property type="gene ID" value="evm.TU.07.840"/>
</dbReference>
<proteinExistence type="predicted"/>
<evidence type="ECO:0000259" key="1">
    <source>
        <dbReference type="PROSITE" id="PS50878"/>
    </source>
</evidence>
<reference evidence="2" key="2">
    <citation type="submission" date="2021-03" db="UniProtKB">
        <authorList>
            <consortium name="EnsemblPlants"/>
        </authorList>
    </citation>
    <scope>IDENTIFICATION</scope>
</reference>
<dbReference type="OMA" id="WISWISQ"/>
<evidence type="ECO:0000313" key="2">
    <source>
        <dbReference type="EnsemblPlants" id="cds.evm.model.07.840"/>
    </source>
</evidence>
<dbReference type="Proteomes" id="UP000596661">
    <property type="component" value="Chromosome 7"/>
</dbReference>